<keyword evidence="6" id="KW-1185">Reference proteome</keyword>
<name>A0ABS3TKF3_9PSED</name>
<feature type="domain" description="Tail sheath protein subtilisin-like" evidence="2">
    <location>
        <begin position="207"/>
        <end position="354"/>
    </location>
</feature>
<comment type="similarity">
    <text evidence="1">Belongs to the myoviridae tail sheath protein family.</text>
</comment>
<evidence type="ECO:0000313" key="5">
    <source>
        <dbReference type="EMBL" id="MBO3274130.1"/>
    </source>
</evidence>
<gene>
    <name evidence="5" type="ORF">JFY56_02710</name>
</gene>
<feature type="domain" description="Phage tail sheath protein-like beta-sandwich" evidence="3">
    <location>
        <begin position="101"/>
        <end position="198"/>
    </location>
</feature>
<protein>
    <submittedName>
        <fullName evidence="5">Phage tail protein</fullName>
    </submittedName>
</protein>
<dbReference type="InterPro" id="IPR035089">
    <property type="entry name" value="Phage_sheath_subtilisin"/>
</dbReference>
<dbReference type="EMBL" id="JAELYA010000001">
    <property type="protein sequence ID" value="MBO3274130.1"/>
    <property type="molecule type" value="Genomic_DNA"/>
</dbReference>
<dbReference type="Pfam" id="PF17481">
    <property type="entry name" value="Phage_sheath_domII"/>
    <property type="match status" value="1"/>
</dbReference>
<evidence type="ECO:0000259" key="4">
    <source>
        <dbReference type="Pfam" id="PF17482"/>
    </source>
</evidence>
<dbReference type="Proteomes" id="UP000669060">
    <property type="component" value="Unassembled WGS sequence"/>
</dbReference>
<dbReference type="InterPro" id="IPR035326">
    <property type="entry name" value="Beta_sandwich_Seath"/>
</dbReference>
<dbReference type="PIRSF" id="PIRSF007349">
    <property type="entry name" value="Tsp_L"/>
    <property type="match status" value="1"/>
</dbReference>
<evidence type="ECO:0000313" key="6">
    <source>
        <dbReference type="Proteomes" id="UP000669060"/>
    </source>
</evidence>
<evidence type="ECO:0000259" key="2">
    <source>
        <dbReference type="Pfam" id="PF04984"/>
    </source>
</evidence>
<comment type="caution">
    <text evidence="5">The sequence shown here is derived from an EMBL/GenBank/DDBJ whole genome shotgun (WGS) entry which is preliminary data.</text>
</comment>
<dbReference type="Pfam" id="PF04984">
    <property type="entry name" value="Phage_sheath_1"/>
    <property type="match status" value="1"/>
</dbReference>
<accession>A0ABS3TKF3</accession>
<feature type="domain" description="Tail sheath protein C-terminal" evidence="4">
    <location>
        <begin position="376"/>
        <end position="488"/>
    </location>
</feature>
<evidence type="ECO:0000259" key="3">
    <source>
        <dbReference type="Pfam" id="PF17481"/>
    </source>
</evidence>
<dbReference type="InterPro" id="IPR020287">
    <property type="entry name" value="Tail_sheath_C"/>
</dbReference>
<dbReference type="InterPro" id="IPR007067">
    <property type="entry name" value="Tail_sheath"/>
</dbReference>
<proteinExistence type="inferred from homology"/>
<organism evidence="5 6">
    <name type="scientific">Pseudomonas schmalbachii</name>
    <dbReference type="NCBI Taxonomy" id="2816993"/>
    <lineage>
        <taxon>Bacteria</taxon>
        <taxon>Pseudomonadati</taxon>
        <taxon>Pseudomonadota</taxon>
        <taxon>Gammaproteobacteria</taxon>
        <taxon>Pseudomonadales</taxon>
        <taxon>Pseudomonadaceae</taxon>
        <taxon>Pseudomonas</taxon>
    </lineage>
</organism>
<evidence type="ECO:0000256" key="1">
    <source>
        <dbReference type="ARBA" id="ARBA00008005"/>
    </source>
</evidence>
<dbReference type="Pfam" id="PF17482">
    <property type="entry name" value="Phage_sheath_1C"/>
    <property type="match status" value="1"/>
</dbReference>
<dbReference type="RefSeq" id="WP_208311929.1">
    <property type="nucleotide sequence ID" value="NZ_JAELYA010000001.1"/>
</dbReference>
<reference evidence="5 6" key="1">
    <citation type="submission" date="2020-12" db="EMBL/GenBank/DDBJ databases">
        <title>Pseudomonas schmalbachii sp. nov. isolated from millipede gut.</title>
        <authorList>
            <person name="Shelomi M."/>
        </authorList>
    </citation>
    <scope>NUCLEOTIDE SEQUENCE [LARGE SCALE GENOMIC DNA]</scope>
    <source>
        <strain evidence="5 6">Milli4</strain>
    </source>
</reference>
<sequence length="489" mass="51824">MPISFDTIPGPASLRKPGVYSEVDNSQAVRGPQGITYRRLIIGSKTAGGSAVAEKLVRVTSVAQADALFGPGSMLAGMVRAAMAQDTYTELHAMPLEDSAAGAAATATVTVGGTATAAGTLYLFVAGRRVDVGVGSGDAAAAVATKIAAAITSNANLPVTAAAAAEVVTLTAKNTGEAGNGLDVRANYFDGQALPAGLTVATTAFTGGTGNPDIANALAAIGQEWFQVWAVGYTDEANLSELENELASRFAWDREIEAHAFGAVRGTVGELASIGALHNSPHLGLPHASYEPMPNWEKAAETMAIAAKYAAIDPARPLQNINYAWCLPPQTGDKLTDAERNSLLFDGIATTKVVVADMVAERLITTYQQNAAGAEDFSYLDVETLFTVMYIRHDWADLVRRKYPRSKLADDGTRYGPGQQVVTPKTMAAEALNRFREWELLGLVENADQFKQDLISERNLSDPNRLDMLLPPDLVNALRVVAVKIQFRL</sequence>